<keyword evidence="3" id="KW-1185">Reference proteome</keyword>
<reference evidence="3" key="1">
    <citation type="journal article" date="2019" name="Nat. Commun.">
        <title>The genome of broomcorn millet.</title>
        <authorList>
            <person name="Zou C."/>
            <person name="Miki D."/>
            <person name="Li D."/>
            <person name="Tang Q."/>
            <person name="Xiao L."/>
            <person name="Rajput S."/>
            <person name="Deng P."/>
            <person name="Jia W."/>
            <person name="Huang R."/>
            <person name="Zhang M."/>
            <person name="Sun Y."/>
            <person name="Hu J."/>
            <person name="Fu X."/>
            <person name="Schnable P.S."/>
            <person name="Li F."/>
            <person name="Zhang H."/>
            <person name="Feng B."/>
            <person name="Zhu X."/>
            <person name="Liu R."/>
            <person name="Schnable J.C."/>
            <person name="Zhu J.-K."/>
            <person name="Zhang H."/>
        </authorList>
    </citation>
    <scope>NUCLEOTIDE SEQUENCE [LARGE SCALE GENOMIC DNA]</scope>
</reference>
<protein>
    <submittedName>
        <fullName evidence="2">Uncharacterized protein</fullName>
    </submittedName>
</protein>
<evidence type="ECO:0000313" key="3">
    <source>
        <dbReference type="Proteomes" id="UP000275267"/>
    </source>
</evidence>
<dbReference type="EMBL" id="PQIB02000014">
    <property type="protein sequence ID" value="RLM70166.1"/>
    <property type="molecule type" value="Genomic_DNA"/>
</dbReference>
<dbReference type="Proteomes" id="UP000275267">
    <property type="component" value="Unassembled WGS sequence"/>
</dbReference>
<proteinExistence type="predicted"/>
<dbReference type="AlphaFoldDB" id="A0A3L6Q586"/>
<comment type="caution">
    <text evidence="2">The sequence shown here is derived from an EMBL/GenBank/DDBJ whole genome shotgun (WGS) entry which is preliminary data.</text>
</comment>
<feature type="compositionally biased region" description="Polar residues" evidence="1">
    <location>
        <begin position="48"/>
        <end position="62"/>
    </location>
</feature>
<evidence type="ECO:0000313" key="2">
    <source>
        <dbReference type="EMBL" id="RLM70166.1"/>
    </source>
</evidence>
<gene>
    <name evidence="2" type="ORF">C2845_PM17G08400</name>
</gene>
<sequence>MCSGPESGNEGGGNSLISKVSTVSTPVVEAGNSSKKQKSKEKAICSPNLLQTPTSAPSSESQPLPIRNRILPDCNDKQPMTTTPKTNQSNPFMFEMPVPSLKMGSLTPICSPTTENKLYAGVDLSFKMLSTLQTIDLNVRSFEAEYNNSPIKKKNANLGSLAPSHWALGLDHPHKDSYITHPFFEWLATTNSGELHR</sequence>
<feature type="compositionally biased region" description="Polar residues" evidence="1">
    <location>
        <begin position="78"/>
        <end position="91"/>
    </location>
</feature>
<organism evidence="2 3">
    <name type="scientific">Panicum miliaceum</name>
    <name type="common">Proso millet</name>
    <name type="synonym">Broomcorn millet</name>
    <dbReference type="NCBI Taxonomy" id="4540"/>
    <lineage>
        <taxon>Eukaryota</taxon>
        <taxon>Viridiplantae</taxon>
        <taxon>Streptophyta</taxon>
        <taxon>Embryophyta</taxon>
        <taxon>Tracheophyta</taxon>
        <taxon>Spermatophyta</taxon>
        <taxon>Magnoliopsida</taxon>
        <taxon>Liliopsida</taxon>
        <taxon>Poales</taxon>
        <taxon>Poaceae</taxon>
        <taxon>PACMAD clade</taxon>
        <taxon>Panicoideae</taxon>
        <taxon>Panicodae</taxon>
        <taxon>Paniceae</taxon>
        <taxon>Panicinae</taxon>
        <taxon>Panicum</taxon>
        <taxon>Panicum sect. Panicum</taxon>
    </lineage>
</organism>
<accession>A0A3L6Q586</accession>
<evidence type="ECO:0000256" key="1">
    <source>
        <dbReference type="SAM" id="MobiDB-lite"/>
    </source>
</evidence>
<feature type="region of interest" description="Disordered" evidence="1">
    <location>
        <begin position="1"/>
        <end position="20"/>
    </location>
</feature>
<feature type="region of interest" description="Disordered" evidence="1">
    <location>
        <begin position="26"/>
        <end position="91"/>
    </location>
</feature>
<name>A0A3L6Q586_PANMI</name>